<feature type="non-terminal residue" evidence="2">
    <location>
        <position position="1"/>
    </location>
</feature>
<evidence type="ECO:0000256" key="1">
    <source>
        <dbReference type="SAM" id="MobiDB-lite"/>
    </source>
</evidence>
<evidence type="ECO:0000313" key="2">
    <source>
        <dbReference type="EMBL" id="CAA9522803.1"/>
    </source>
</evidence>
<organism evidence="2">
    <name type="scientific">uncultured Solirubrobacterales bacterium</name>
    <dbReference type="NCBI Taxonomy" id="768556"/>
    <lineage>
        <taxon>Bacteria</taxon>
        <taxon>Bacillati</taxon>
        <taxon>Actinomycetota</taxon>
        <taxon>Thermoleophilia</taxon>
        <taxon>Solirubrobacterales</taxon>
        <taxon>environmental samples</taxon>
    </lineage>
</organism>
<sequence>WGTAAGFIAAATRVRRDINTGVSPKFRPSSCRVSGRSRHAPVSAVRGSPRFEP</sequence>
<proteinExistence type="predicted"/>
<name>A0A6J4THM7_9ACTN</name>
<gene>
    <name evidence="2" type="ORF">AVDCRST_MAG45-2610</name>
</gene>
<dbReference type="AlphaFoldDB" id="A0A6J4THM7"/>
<feature type="region of interest" description="Disordered" evidence="1">
    <location>
        <begin position="25"/>
        <end position="53"/>
    </location>
</feature>
<protein>
    <submittedName>
        <fullName evidence="2">Uncharacterized protein</fullName>
    </submittedName>
</protein>
<feature type="non-terminal residue" evidence="2">
    <location>
        <position position="53"/>
    </location>
</feature>
<reference evidence="2" key="1">
    <citation type="submission" date="2020-02" db="EMBL/GenBank/DDBJ databases">
        <authorList>
            <person name="Meier V. D."/>
        </authorList>
    </citation>
    <scope>NUCLEOTIDE SEQUENCE</scope>
    <source>
        <strain evidence="2">AVDCRST_MAG45</strain>
    </source>
</reference>
<dbReference type="EMBL" id="CADCVU010000223">
    <property type="protein sequence ID" value="CAA9522803.1"/>
    <property type="molecule type" value="Genomic_DNA"/>
</dbReference>
<accession>A0A6J4THM7</accession>